<dbReference type="PANTHER" id="PTHR32401:SF38">
    <property type="entry name" value="LECTIN-LIKE PROTEIN"/>
    <property type="match status" value="1"/>
</dbReference>
<keyword evidence="5" id="KW-1185">Reference proteome</keyword>
<dbReference type="PANTHER" id="PTHR32401">
    <property type="entry name" value="CONCANAVALIN A-LIKE LECTIN FAMILY PROTEIN"/>
    <property type="match status" value="1"/>
</dbReference>
<keyword evidence="2" id="KW-0430">Lectin</keyword>
<comment type="similarity">
    <text evidence="1">Belongs to the leguminous lectin family.</text>
</comment>
<evidence type="ECO:0000313" key="6">
    <source>
        <dbReference type="RefSeq" id="XP_010423731.1"/>
    </source>
</evidence>
<feature type="chain" id="PRO_5047236629" evidence="3">
    <location>
        <begin position="22"/>
        <end position="275"/>
    </location>
</feature>
<dbReference type="GeneID" id="104708802"/>
<dbReference type="InterPro" id="IPR050258">
    <property type="entry name" value="Leguminous_Lectin"/>
</dbReference>
<dbReference type="Pfam" id="PF00139">
    <property type="entry name" value="Lectin_legB"/>
    <property type="match status" value="1"/>
</dbReference>
<evidence type="ECO:0000256" key="1">
    <source>
        <dbReference type="ARBA" id="ARBA00007606"/>
    </source>
</evidence>
<dbReference type="Proteomes" id="UP000694864">
    <property type="component" value="Chromosome 8"/>
</dbReference>
<feature type="signal peptide" evidence="3">
    <location>
        <begin position="1"/>
        <end position="21"/>
    </location>
</feature>
<proteinExistence type="inferred from homology"/>
<dbReference type="Gene3D" id="2.60.120.200">
    <property type="match status" value="1"/>
</dbReference>
<keyword evidence="3" id="KW-0732">Signal</keyword>
<dbReference type="InterPro" id="IPR001220">
    <property type="entry name" value="Legume_lectin_dom"/>
</dbReference>
<evidence type="ECO:0000256" key="3">
    <source>
        <dbReference type="SAM" id="SignalP"/>
    </source>
</evidence>
<feature type="domain" description="Legume lectin" evidence="4">
    <location>
        <begin position="46"/>
        <end position="272"/>
    </location>
</feature>
<dbReference type="PIRSF" id="PIRSF002690">
    <property type="entry name" value="L-type_lectin_plant"/>
    <property type="match status" value="1"/>
</dbReference>
<accession>A0ABM0TBH9</accession>
<reference evidence="6" key="2">
    <citation type="submission" date="2025-08" db="UniProtKB">
        <authorList>
            <consortium name="RefSeq"/>
        </authorList>
    </citation>
    <scope>IDENTIFICATION</scope>
    <source>
        <tissue evidence="6">Leaf</tissue>
    </source>
</reference>
<dbReference type="RefSeq" id="XP_010423731.1">
    <property type="nucleotide sequence ID" value="XM_010425429.2"/>
</dbReference>
<dbReference type="CDD" id="cd06899">
    <property type="entry name" value="lectin_legume_LecRK_Arcelin_ConA"/>
    <property type="match status" value="1"/>
</dbReference>
<sequence length="275" mass="30033">MQQIHKLCFLALLILAHTTSAVNLSLKTSELVFLGDAELGPASDGVSRSGALSMTRDGNPFSHGQSLWSTPVPFKPSSNSSSPPYPFETSFTFSITTRVKPAPGHGLAFVVVPSIESSGPGPAGFLGIFNKTNNGNPNNHIFAVEFDVFQDKSFGDINDNHVGININSVSSIVAAKAGYWVQTRIGKSLLYSFKEVKLSNGERYKAWIEYRNSDVTVTLAPENVKKPKKPLIVAHLDLSKVFLEKMYPGFSGSMGRGVEHHDIWSWTFQNSAKRT</sequence>
<dbReference type="InterPro" id="IPR016363">
    <property type="entry name" value="L-lectin"/>
</dbReference>
<organism evidence="5 6">
    <name type="scientific">Camelina sativa</name>
    <name type="common">False flax</name>
    <name type="synonym">Myagrum sativum</name>
    <dbReference type="NCBI Taxonomy" id="90675"/>
    <lineage>
        <taxon>Eukaryota</taxon>
        <taxon>Viridiplantae</taxon>
        <taxon>Streptophyta</taxon>
        <taxon>Embryophyta</taxon>
        <taxon>Tracheophyta</taxon>
        <taxon>Spermatophyta</taxon>
        <taxon>Magnoliopsida</taxon>
        <taxon>eudicotyledons</taxon>
        <taxon>Gunneridae</taxon>
        <taxon>Pentapetalae</taxon>
        <taxon>rosids</taxon>
        <taxon>malvids</taxon>
        <taxon>Brassicales</taxon>
        <taxon>Brassicaceae</taxon>
        <taxon>Camelineae</taxon>
        <taxon>Camelina</taxon>
    </lineage>
</organism>
<dbReference type="SUPFAM" id="SSF49899">
    <property type="entry name" value="Concanavalin A-like lectins/glucanases"/>
    <property type="match status" value="1"/>
</dbReference>
<evidence type="ECO:0000259" key="4">
    <source>
        <dbReference type="Pfam" id="PF00139"/>
    </source>
</evidence>
<evidence type="ECO:0000313" key="5">
    <source>
        <dbReference type="Proteomes" id="UP000694864"/>
    </source>
</evidence>
<protein>
    <submittedName>
        <fullName evidence="6">Lectin-like protein</fullName>
    </submittedName>
</protein>
<evidence type="ECO:0000256" key="2">
    <source>
        <dbReference type="ARBA" id="ARBA00022734"/>
    </source>
</evidence>
<reference evidence="5" key="1">
    <citation type="journal article" date="2014" name="Nat. Commun.">
        <title>The emerging biofuel crop Camelina sativa retains a highly undifferentiated hexaploid genome structure.</title>
        <authorList>
            <person name="Kagale S."/>
            <person name="Koh C."/>
            <person name="Nixon J."/>
            <person name="Bollina V."/>
            <person name="Clarke W.E."/>
            <person name="Tuteja R."/>
            <person name="Spillane C."/>
            <person name="Robinson S.J."/>
            <person name="Links M.G."/>
            <person name="Clarke C."/>
            <person name="Higgins E.E."/>
            <person name="Huebert T."/>
            <person name="Sharpe A.G."/>
            <person name="Parkin I.A."/>
        </authorList>
    </citation>
    <scope>NUCLEOTIDE SEQUENCE [LARGE SCALE GENOMIC DNA]</scope>
    <source>
        <strain evidence="5">cv. DH55</strain>
    </source>
</reference>
<name>A0ABM0TBH9_CAMSA</name>
<gene>
    <name evidence="6" type="primary">LOC104708802</name>
</gene>
<dbReference type="InterPro" id="IPR013320">
    <property type="entry name" value="ConA-like_dom_sf"/>
</dbReference>